<dbReference type="AlphaFoldDB" id="A0A167SQ01"/>
<dbReference type="Proteomes" id="UP000076532">
    <property type="component" value="Unassembled WGS sequence"/>
</dbReference>
<sequence>MNTREDYQATQKMHRSISLPYIHRRYLDSNHRRKGQTRAEYANGSNRHHIRFPEVFHGVLLFGRLNELGECSACFIRPLNLLVRAGDRSSGQGALDRTRRRQFKKRLGRFEMDRAAGARWFLSSPYLSRIS</sequence>
<evidence type="ECO:0000313" key="2">
    <source>
        <dbReference type="Proteomes" id="UP000076532"/>
    </source>
</evidence>
<reference evidence="1 2" key="1">
    <citation type="journal article" date="2016" name="Mol. Biol. Evol.">
        <title>Comparative Genomics of Early-Diverging Mushroom-Forming Fungi Provides Insights into the Origins of Lignocellulose Decay Capabilities.</title>
        <authorList>
            <person name="Nagy L.G."/>
            <person name="Riley R."/>
            <person name="Tritt A."/>
            <person name="Adam C."/>
            <person name="Daum C."/>
            <person name="Floudas D."/>
            <person name="Sun H."/>
            <person name="Yadav J.S."/>
            <person name="Pangilinan J."/>
            <person name="Larsson K.H."/>
            <person name="Matsuura K."/>
            <person name="Barry K."/>
            <person name="Labutti K."/>
            <person name="Kuo R."/>
            <person name="Ohm R.A."/>
            <person name="Bhattacharya S.S."/>
            <person name="Shirouzu T."/>
            <person name="Yoshinaga Y."/>
            <person name="Martin F.M."/>
            <person name="Grigoriev I.V."/>
            <person name="Hibbett D.S."/>
        </authorList>
    </citation>
    <scope>NUCLEOTIDE SEQUENCE [LARGE SCALE GENOMIC DNA]</scope>
    <source>
        <strain evidence="1 2">CBS 109695</strain>
    </source>
</reference>
<gene>
    <name evidence="1" type="ORF">FIBSPDRAFT_122077</name>
</gene>
<dbReference type="EMBL" id="KV418954">
    <property type="protein sequence ID" value="KZP02129.1"/>
    <property type="molecule type" value="Genomic_DNA"/>
</dbReference>
<protein>
    <submittedName>
        <fullName evidence="1">Uncharacterized protein</fullName>
    </submittedName>
</protein>
<keyword evidence="2" id="KW-1185">Reference proteome</keyword>
<name>A0A167SQ01_9AGAM</name>
<accession>A0A167SQ01</accession>
<organism evidence="1 2">
    <name type="scientific">Athelia psychrophila</name>
    <dbReference type="NCBI Taxonomy" id="1759441"/>
    <lineage>
        <taxon>Eukaryota</taxon>
        <taxon>Fungi</taxon>
        <taxon>Dikarya</taxon>
        <taxon>Basidiomycota</taxon>
        <taxon>Agaricomycotina</taxon>
        <taxon>Agaricomycetes</taxon>
        <taxon>Agaricomycetidae</taxon>
        <taxon>Atheliales</taxon>
        <taxon>Atheliaceae</taxon>
        <taxon>Athelia</taxon>
    </lineage>
</organism>
<proteinExistence type="predicted"/>
<evidence type="ECO:0000313" key="1">
    <source>
        <dbReference type="EMBL" id="KZP02129.1"/>
    </source>
</evidence>